<feature type="compositionally biased region" description="Polar residues" evidence="1">
    <location>
        <begin position="455"/>
        <end position="468"/>
    </location>
</feature>
<organism evidence="2 3">
    <name type="scientific">Xylaria flabelliformis</name>
    <dbReference type="NCBI Taxonomy" id="2512241"/>
    <lineage>
        <taxon>Eukaryota</taxon>
        <taxon>Fungi</taxon>
        <taxon>Dikarya</taxon>
        <taxon>Ascomycota</taxon>
        <taxon>Pezizomycotina</taxon>
        <taxon>Sordariomycetes</taxon>
        <taxon>Xylariomycetidae</taxon>
        <taxon>Xylariales</taxon>
        <taxon>Xylariaceae</taxon>
        <taxon>Xylaria</taxon>
    </lineage>
</organism>
<protein>
    <recommendedName>
        <fullName evidence="4">Developmental regulatory protein wetA</fullName>
    </recommendedName>
</protein>
<dbReference type="STRING" id="2512241.A0A553I6F9"/>
<dbReference type="Proteomes" id="UP000319160">
    <property type="component" value="Unassembled WGS sequence"/>
</dbReference>
<name>A0A553I6F9_9PEZI</name>
<sequence length="678" mass="73827">MASTAVRFPVDNESQLPFWPDNEELPMTDNFFDQYVTFDTSDAAALGGDVLEDPPSPSILLESLHPEVANSSSGPLDLPPGGSHIETSTRATKHPTAVAPQTSSADQILPDQALLATLTGEPVLNTGSISDSELLHLEGISLQSSPQRRNATARSSPIFATSRSRSPQKRSRFVDSVYATVRRAAHRLRPTRQEQFQPVDMTDLDAFLSDPRSGVELFDINFDELTDPTVAIKHEPIDCDGLPLSPPPTGRIPRVSSSGFVAGHLEDPFSDEVLGSPAVIQPARRQNVDTPMDTPAINSDTFFHNQSMAVAHANGNSFRRPHKMYRSTSSAEWPTEGLLTDIKYEDANMWSSTSSSAAYVTDNGNSNIQSPNWWDTPEISHAEPAHHHHHPTNGGVRDNTTHNISMHNQQAELPYEYNDDILSGLMIHMPQPRTPQASVLGSNINEHLLATSTPSSLSYHMQGTPNMSRSHHFPPQHSSHKAHGHTDRRPRPRAPSSGARHHGAQTSPRKLRNSMSMGYLREESQSPSPIHPRHGHGHGHPPAHHPHASHQNHHQERRHQRSSSLAVRKQRSFSRRNEPRTPGSATFATTPSSGSGSGGGGGGGGGFNLDFVNFTPNDKNVLMTGVAPSGSSKTKARREKEALEKAARLGEAALKVAGGDVNPGLLKELMRDFSMADV</sequence>
<feature type="compositionally biased region" description="Polar residues" evidence="1">
    <location>
        <begin position="504"/>
        <end position="516"/>
    </location>
</feature>
<feature type="region of interest" description="Disordered" evidence="1">
    <location>
        <begin position="67"/>
        <end position="104"/>
    </location>
</feature>
<proteinExistence type="predicted"/>
<keyword evidence="3" id="KW-1185">Reference proteome</keyword>
<reference evidence="3" key="1">
    <citation type="submission" date="2019-06" db="EMBL/GenBank/DDBJ databases">
        <title>Draft genome sequence of the griseofulvin-producing fungus Xylaria cubensis strain G536.</title>
        <authorList>
            <person name="Mead M.E."/>
            <person name="Raja H.A."/>
            <person name="Steenwyk J.L."/>
            <person name="Knowles S.L."/>
            <person name="Oberlies N.H."/>
            <person name="Rokas A."/>
        </authorList>
    </citation>
    <scope>NUCLEOTIDE SEQUENCE [LARGE SCALE GENOMIC DNA]</scope>
    <source>
        <strain evidence="3">G536</strain>
    </source>
</reference>
<dbReference type="OrthoDB" id="2575228at2759"/>
<comment type="caution">
    <text evidence="2">The sequence shown here is derived from an EMBL/GenBank/DDBJ whole genome shotgun (WGS) entry which is preliminary data.</text>
</comment>
<dbReference type="AlphaFoldDB" id="A0A553I6F9"/>
<evidence type="ECO:0008006" key="4">
    <source>
        <dbReference type="Google" id="ProtNLM"/>
    </source>
</evidence>
<evidence type="ECO:0000313" key="3">
    <source>
        <dbReference type="Proteomes" id="UP000319160"/>
    </source>
</evidence>
<feature type="region of interest" description="Disordered" evidence="1">
    <location>
        <begin position="383"/>
        <end position="402"/>
    </location>
</feature>
<evidence type="ECO:0000313" key="2">
    <source>
        <dbReference type="EMBL" id="TRX95798.1"/>
    </source>
</evidence>
<feature type="region of interest" description="Disordered" evidence="1">
    <location>
        <begin position="455"/>
        <end position="602"/>
    </location>
</feature>
<feature type="compositionally biased region" description="Basic residues" evidence="1">
    <location>
        <begin position="469"/>
        <end position="483"/>
    </location>
</feature>
<feature type="region of interest" description="Disordered" evidence="1">
    <location>
        <begin position="144"/>
        <end position="171"/>
    </location>
</feature>
<dbReference type="EMBL" id="VFLP01000014">
    <property type="protein sequence ID" value="TRX95798.1"/>
    <property type="molecule type" value="Genomic_DNA"/>
</dbReference>
<feature type="compositionally biased region" description="Basic residues" evidence="1">
    <location>
        <begin position="531"/>
        <end position="561"/>
    </location>
</feature>
<gene>
    <name evidence="2" type="ORF">FHL15_003352</name>
</gene>
<feature type="compositionally biased region" description="Polar residues" evidence="1">
    <location>
        <begin position="144"/>
        <end position="165"/>
    </location>
</feature>
<accession>A0A553I6F9</accession>
<evidence type="ECO:0000256" key="1">
    <source>
        <dbReference type="SAM" id="MobiDB-lite"/>
    </source>
</evidence>